<proteinExistence type="predicted"/>
<keyword evidence="2" id="KW-1185">Reference proteome</keyword>
<evidence type="ECO:0000313" key="2">
    <source>
        <dbReference type="Proteomes" id="UP000000600"/>
    </source>
</evidence>
<gene>
    <name evidence="1" type="ORF">GSPATT00023468001</name>
</gene>
<name>A0E4S6_PARTE</name>
<evidence type="ECO:0000313" key="1">
    <source>
        <dbReference type="EMBL" id="CAK90293.1"/>
    </source>
</evidence>
<dbReference type="Proteomes" id="UP000000600">
    <property type="component" value="Unassembled WGS sequence"/>
</dbReference>
<sequence length="105" mass="12725">MRKNEYDFYVDDQITFNKYQLTLKCKYYTKITTLKQYLLKYIKKNFDIIHNDVTLKESMTLDEVFSRYCQNAIILFVDKIRSNDRCVGQTFNSVSKYKKIKANFK</sequence>
<dbReference type="AlphaFoldDB" id="A0E4S6"/>
<protein>
    <submittedName>
        <fullName evidence="1">Uncharacterized protein</fullName>
    </submittedName>
</protein>
<dbReference type="KEGG" id="ptm:GSPATT00023468001"/>
<dbReference type="HOGENOM" id="CLU_2241841_0_0_1"/>
<dbReference type="RefSeq" id="XP_001457690.1">
    <property type="nucleotide sequence ID" value="XM_001457653.1"/>
</dbReference>
<reference evidence="1 2" key="1">
    <citation type="journal article" date="2006" name="Nature">
        <title>Global trends of whole-genome duplications revealed by the ciliate Paramecium tetraurelia.</title>
        <authorList>
            <consortium name="Genoscope"/>
            <person name="Aury J.-M."/>
            <person name="Jaillon O."/>
            <person name="Duret L."/>
            <person name="Noel B."/>
            <person name="Jubin C."/>
            <person name="Porcel B.M."/>
            <person name="Segurens B."/>
            <person name="Daubin V."/>
            <person name="Anthouard V."/>
            <person name="Aiach N."/>
            <person name="Arnaiz O."/>
            <person name="Billaut A."/>
            <person name="Beisson J."/>
            <person name="Blanc I."/>
            <person name="Bouhouche K."/>
            <person name="Camara F."/>
            <person name="Duharcourt S."/>
            <person name="Guigo R."/>
            <person name="Gogendeau D."/>
            <person name="Katinka M."/>
            <person name="Keller A.-M."/>
            <person name="Kissmehl R."/>
            <person name="Klotz C."/>
            <person name="Koll F."/>
            <person name="Le Moue A."/>
            <person name="Lepere C."/>
            <person name="Malinsky S."/>
            <person name="Nowacki M."/>
            <person name="Nowak J.K."/>
            <person name="Plattner H."/>
            <person name="Poulain J."/>
            <person name="Ruiz F."/>
            <person name="Serrano V."/>
            <person name="Zagulski M."/>
            <person name="Dessen P."/>
            <person name="Betermier M."/>
            <person name="Weissenbach J."/>
            <person name="Scarpelli C."/>
            <person name="Schachter V."/>
            <person name="Sperling L."/>
            <person name="Meyer E."/>
            <person name="Cohen J."/>
            <person name="Wincker P."/>
        </authorList>
    </citation>
    <scope>NUCLEOTIDE SEQUENCE [LARGE SCALE GENOMIC DNA]</scope>
    <source>
        <strain evidence="1 2">Stock d4-2</strain>
    </source>
</reference>
<dbReference type="InParanoid" id="A0E4S6"/>
<accession>A0E4S6</accession>
<dbReference type="EMBL" id="CT868659">
    <property type="protein sequence ID" value="CAK90293.1"/>
    <property type="molecule type" value="Genomic_DNA"/>
</dbReference>
<organism evidence="1 2">
    <name type="scientific">Paramecium tetraurelia</name>
    <dbReference type="NCBI Taxonomy" id="5888"/>
    <lineage>
        <taxon>Eukaryota</taxon>
        <taxon>Sar</taxon>
        <taxon>Alveolata</taxon>
        <taxon>Ciliophora</taxon>
        <taxon>Intramacronucleata</taxon>
        <taxon>Oligohymenophorea</taxon>
        <taxon>Peniculida</taxon>
        <taxon>Parameciidae</taxon>
        <taxon>Paramecium</taxon>
    </lineage>
</organism>
<dbReference type="OrthoDB" id="10382665at2759"/>
<dbReference type="GeneID" id="5043475"/>